<evidence type="ECO:0000313" key="5">
    <source>
        <dbReference type="Proteomes" id="UP000759131"/>
    </source>
</evidence>
<keyword evidence="3" id="KW-0472">Membrane</keyword>
<gene>
    <name evidence="4" type="ORF">OSB1V03_LOCUS15876</name>
</gene>
<accession>A0A7R9L5U0</accession>
<reference evidence="4" key="1">
    <citation type="submission" date="2020-11" db="EMBL/GenBank/DDBJ databases">
        <authorList>
            <person name="Tran Van P."/>
        </authorList>
    </citation>
    <scope>NUCLEOTIDE SEQUENCE</scope>
</reference>
<dbReference type="GO" id="GO:0000166">
    <property type="term" value="F:nucleotide binding"/>
    <property type="evidence" value="ECO:0007669"/>
    <property type="project" value="UniProtKB-KW"/>
</dbReference>
<evidence type="ECO:0000313" key="4">
    <source>
        <dbReference type="EMBL" id="CAD7635485.1"/>
    </source>
</evidence>
<protein>
    <recommendedName>
        <fullName evidence="6">Adenylate cyclase N-terminal domain-containing protein</fullName>
    </recommendedName>
</protein>
<dbReference type="GO" id="GO:0007189">
    <property type="term" value="P:adenylate cyclase-activating G protein-coupled receptor signaling pathway"/>
    <property type="evidence" value="ECO:0007669"/>
    <property type="project" value="TreeGrafter"/>
</dbReference>
<dbReference type="GO" id="GO:0004016">
    <property type="term" value="F:adenylate cyclase activity"/>
    <property type="evidence" value="ECO:0007669"/>
    <property type="project" value="TreeGrafter"/>
</dbReference>
<evidence type="ECO:0008006" key="6">
    <source>
        <dbReference type="Google" id="ProtNLM"/>
    </source>
</evidence>
<proteinExistence type="predicted"/>
<keyword evidence="3" id="KW-1133">Transmembrane helix</keyword>
<dbReference type="AlphaFoldDB" id="A0A7R9L5U0"/>
<dbReference type="EMBL" id="OC871551">
    <property type="protein sequence ID" value="CAD7635485.1"/>
    <property type="molecule type" value="Genomic_DNA"/>
</dbReference>
<dbReference type="PANTHER" id="PTHR45627:SF26">
    <property type="entry name" value="ADENYLATE CYCLASE TYPE 1"/>
    <property type="match status" value="1"/>
</dbReference>
<organism evidence="4">
    <name type="scientific">Medioppia subpectinata</name>
    <dbReference type="NCBI Taxonomy" id="1979941"/>
    <lineage>
        <taxon>Eukaryota</taxon>
        <taxon>Metazoa</taxon>
        <taxon>Ecdysozoa</taxon>
        <taxon>Arthropoda</taxon>
        <taxon>Chelicerata</taxon>
        <taxon>Arachnida</taxon>
        <taxon>Acari</taxon>
        <taxon>Acariformes</taxon>
        <taxon>Sarcoptiformes</taxon>
        <taxon>Oribatida</taxon>
        <taxon>Brachypylina</taxon>
        <taxon>Oppioidea</taxon>
        <taxon>Oppiidae</taxon>
        <taxon>Medioppia</taxon>
    </lineage>
</organism>
<dbReference type="Proteomes" id="UP000759131">
    <property type="component" value="Unassembled WGS sequence"/>
</dbReference>
<evidence type="ECO:0000256" key="3">
    <source>
        <dbReference type="SAM" id="Phobius"/>
    </source>
</evidence>
<keyword evidence="5" id="KW-1185">Reference proteome</keyword>
<keyword evidence="1" id="KW-0547">Nucleotide-binding</keyword>
<keyword evidence="3" id="KW-0812">Transmembrane</keyword>
<evidence type="ECO:0000256" key="1">
    <source>
        <dbReference type="ARBA" id="ARBA00022741"/>
    </source>
</evidence>
<name>A0A7R9L5U0_9ACAR</name>
<evidence type="ECO:0000256" key="2">
    <source>
        <dbReference type="ARBA" id="ARBA00023239"/>
    </source>
</evidence>
<sequence>MDHSVKAMNSHRKVVFSRLLNRHRFESRELEALYQRYIFKLQQSSIISVLALFTLLTATLASLQVYYEKTVTVIALYCLLQCLAFVGLFVLSFKMHDNQLLALCYVILLFCVLFCLIFAPVNLNIRDPQTGVNTNDTTIAASDGIGGEEEVPSVGQWFVLRVWSVDRVAADGVWQIVFVTFLTYTMLPIKTRISLLLGCVLSGAHIALTVTNARHAVHQSLAVQQIE</sequence>
<dbReference type="GO" id="GO:0006171">
    <property type="term" value="P:cAMP biosynthetic process"/>
    <property type="evidence" value="ECO:0007669"/>
    <property type="project" value="TreeGrafter"/>
</dbReference>
<dbReference type="EMBL" id="CAJPIZ010016976">
    <property type="protein sequence ID" value="CAG2115915.1"/>
    <property type="molecule type" value="Genomic_DNA"/>
</dbReference>
<dbReference type="OrthoDB" id="6147412at2759"/>
<keyword evidence="2" id="KW-0456">Lyase</keyword>
<feature type="transmembrane region" description="Helical" evidence="3">
    <location>
        <begin position="73"/>
        <end position="93"/>
    </location>
</feature>
<dbReference type="PANTHER" id="PTHR45627">
    <property type="entry name" value="ADENYLATE CYCLASE TYPE 1"/>
    <property type="match status" value="1"/>
</dbReference>
<feature type="transmembrane region" description="Helical" evidence="3">
    <location>
        <begin position="46"/>
        <end position="67"/>
    </location>
</feature>
<feature type="non-terminal residue" evidence="4">
    <location>
        <position position="1"/>
    </location>
</feature>
<dbReference type="GO" id="GO:0005886">
    <property type="term" value="C:plasma membrane"/>
    <property type="evidence" value="ECO:0007669"/>
    <property type="project" value="TreeGrafter"/>
</dbReference>
<feature type="transmembrane region" description="Helical" evidence="3">
    <location>
        <begin position="100"/>
        <end position="121"/>
    </location>
</feature>